<keyword evidence="2" id="KW-1133">Transmembrane helix</keyword>
<dbReference type="PANTHER" id="PTHR40040:SF1">
    <property type="entry name" value="MEMBRANE PROTEIN"/>
    <property type="match status" value="1"/>
</dbReference>
<accession>A0ABT4Q2U3</accession>
<sequence length="136" mass="15005">MSDIDRKISEASSDTKDASHKRFKQDRLHRESGGDNWEEYAAEVAPYMPLRETAAPETPVRQEDNPAPEERSRWAGYSALILGLLSLLILPTFLGFASIALGALAYFRGQRALGIWSVVLGLIALAGYILLVPLYA</sequence>
<proteinExistence type="predicted"/>
<organism evidence="3 4">
    <name type="scientific">Paenibacillus gyeongsangnamensis</name>
    <dbReference type="NCBI Taxonomy" id="3388067"/>
    <lineage>
        <taxon>Bacteria</taxon>
        <taxon>Bacillati</taxon>
        <taxon>Bacillota</taxon>
        <taxon>Bacilli</taxon>
        <taxon>Bacillales</taxon>
        <taxon>Paenibacillaceae</taxon>
        <taxon>Paenibacillus</taxon>
    </lineage>
</organism>
<feature type="compositionally biased region" description="Basic and acidic residues" evidence="1">
    <location>
        <begin position="1"/>
        <end position="33"/>
    </location>
</feature>
<evidence type="ECO:0000313" key="4">
    <source>
        <dbReference type="Proteomes" id="UP001527882"/>
    </source>
</evidence>
<dbReference type="EMBL" id="JAQAGZ010000001">
    <property type="protein sequence ID" value="MCZ8511194.1"/>
    <property type="molecule type" value="Genomic_DNA"/>
</dbReference>
<keyword evidence="4" id="KW-1185">Reference proteome</keyword>
<dbReference type="Proteomes" id="UP001527882">
    <property type="component" value="Unassembled WGS sequence"/>
</dbReference>
<gene>
    <name evidence="3" type="ORF">O9H85_01815</name>
</gene>
<evidence type="ECO:0000256" key="2">
    <source>
        <dbReference type="SAM" id="Phobius"/>
    </source>
</evidence>
<comment type="caution">
    <text evidence="3">The sequence shown here is derived from an EMBL/GenBank/DDBJ whole genome shotgun (WGS) entry which is preliminary data.</text>
</comment>
<keyword evidence="2" id="KW-0472">Membrane</keyword>
<evidence type="ECO:0008006" key="5">
    <source>
        <dbReference type="Google" id="ProtNLM"/>
    </source>
</evidence>
<dbReference type="PANTHER" id="PTHR40040">
    <property type="entry name" value="SMALL HYDROPHOBIC PROTEIN-RELATED"/>
    <property type="match status" value="1"/>
</dbReference>
<feature type="transmembrane region" description="Helical" evidence="2">
    <location>
        <begin position="113"/>
        <end position="135"/>
    </location>
</feature>
<feature type="region of interest" description="Disordered" evidence="1">
    <location>
        <begin position="1"/>
        <end position="36"/>
    </location>
</feature>
<evidence type="ECO:0000256" key="1">
    <source>
        <dbReference type="SAM" id="MobiDB-lite"/>
    </source>
</evidence>
<name>A0ABT4Q2U3_9BACL</name>
<dbReference type="RefSeq" id="WP_269879556.1">
    <property type="nucleotide sequence ID" value="NZ_JAQAGZ010000001.1"/>
</dbReference>
<dbReference type="InterPro" id="IPR055338">
    <property type="entry name" value="YqfX-like"/>
</dbReference>
<protein>
    <recommendedName>
        <fullName evidence="5">DUF4190 domain-containing protein</fullName>
    </recommendedName>
</protein>
<evidence type="ECO:0000313" key="3">
    <source>
        <dbReference type="EMBL" id="MCZ8511194.1"/>
    </source>
</evidence>
<reference evidence="3 4" key="1">
    <citation type="submission" date="2022-12" db="EMBL/GenBank/DDBJ databases">
        <title>Draft genome sequence of Paenibacillus sp. dW9.</title>
        <authorList>
            <person name="Choi E.-W."/>
            <person name="Kim D.-U."/>
        </authorList>
    </citation>
    <scope>NUCLEOTIDE SEQUENCE [LARGE SCALE GENOMIC DNA]</scope>
    <source>
        <strain evidence="4">dW9</strain>
    </source>
</reference>
<keyword evidence="2" id="KW-0812">Transmembrane</keyword>
<feature type="transmembrane region" description="Helical" evidence="2">
    <location>
        <begin position="79"/>
        <end position="107"/>
    </location>
</feature>